<dbReference type="SUPFAM" id="SSF55729">
    <property type="entry name" value="Acyl-CoA N-acyltransferases (Nat)"/>
    <property type="match status" value="1"/>
</dbReference>
<evidence type="ECO:0000313" key="2">
    <source>
        <dbReference type="EMBL" id="QUI22382.1"/>
    </source>
</evidence>
<name>A0A8J8MID2_9FIRM</name>
<keyword evidence="3" id="KW-1185">Reference proteome</keyword>
<sequence>MNITLQARQLEHVMQFFQESKDEVLKGLFPFMENTLEEAIDMFKETLEPDATSYGKIICVDDNYIGDVWCYCIDEVEDKHCFLSIVIFDKHYWHKGIGGKVLEEFCGEIAEKYAIHKICAFTYKHNVASKRLLEKVGFTCKEEFIDDGIPSYYLEKDLVI</sequence>
<accession>A0A8J8MID2</accession>
<reference evidence="2" key="1">
    <citation type="submission" date="2020-07" db="EMBL/GenBank/DDBJ databases">
        <title>Vallitalea pronyensis genome.</title>
        <authorList>
            <person name="Postec A."/>
        </authorList>
    </citation>
    <scope>NUCLEOTIDE SEQUENCE</scope>
    <source>
        <strain evidence="2">FatNI3</strain>
    </source>
</reference>
<dbReference type="InterPro" id="IPR000182">
    <property type="entry name" value="GNAT_dom"/>
</dbReference>
<dbReference type="PANTHER" id="PTHR43792">
    <property type="entry name" value="GNAT FAMILY, PUTATIVE (AFU_ORTHOLOGUE AFUA_3G00765)-RELATED-RELATED"/>
    <property type="match status" value="1"/>
</dbReference>
<proteinExistence type="predicted"/>
<dbReference type="PROSITE" id="PS51186">
    <property type="entry name" value="GNAT"/>
    <property type="match status" value="1"/>
</dbReference>
<dbReference type="KEGG" id="vpy:HZI73_08740"/>
<feature type="domain" description="N-acetyltransferase" evidence="1">
    <location>
        <begin position="15"/>
        <end position="159"/>
    </location>
</feature>
<dbReference type="EMBL" id="CP058649">
    <property type="protein sequence ID" value="QUI22382.1"/>
    <property type="molecule type" value="Genomic_DNA"/>
</dbReference>
<dbReference type="Proteomes" id="UP000683246">
    <property type="component" value="Chromosome"/>
</dbReference>
<dbReference type="AlphaFoldDB" id="A0A8J8MID2"/>
<dbReference type="InterPro" id="IPR016181">
    <property type="entry name" value="Acyl_CoA_acyltransferase"/>
</dbReference>
<dbReference type="Gene3D" id="3.40.630.30">
    <property type="match status" value="1"/>
</dbReference>
<dbReference type="Pfam" id="PF13302">
    <property type="entry name" value="Acetyltransf_3"/>
    <property type="match status" value="1"/>
</dbReference>
<dbReference type="InterPro" id="IPR051531">
    <property type="entry name" value="N-acetyltransferase"/>
</dbReference>
<evidence type="ECO:0000259" key="1">
    <source>
        <dbReference type="PROSITE" id="PS51186"/>
    </source>
</evidence>
<evidence type="ECO:0000313" key="3">
    <source>
        <dbReference type="Proteomes" id="UP000683246"/>
    </source>
</evidence>
<dbReference type="GO" id="GO:0016747">
    <property type="term" value="F:acyltransferase activity, transferring groups other than amino-acyl groups"/>
    <property type="evidence" value="ECO:0007669"/>
    <property type="project" value="InterPro"/>
</dbReference>
<dbReference type="RefSeq" id="WP_212697866.1">
    <property type="nucleotide sequence ID" value="NZ_CP058649.1"/>
</dbReference>
<organism evidence="2 3">
    <name type="scientific">Vallitalea pronyensis</name>
    <dbReference type="NCBI Taxonomy" id="1348613"/>
    <lineage>
        <taxon>Bacteria</taxon>
        <taxon>Bacillati</taxon>
        <taxon>Bacillota</taxon>
        <taxon>Clostridia</taxon>
        <taxon>Lachnospirales</taxon>
        <taxon>Vallitaleaceae</taxon>
        <taxon>Vallitalea</taxon>
    </lineage>
</organism>
<protein>
    <submittedName>
        <fullName evidence="2">GNAT family N-acetyltransferase</fullName>
    </submittedName>
</protein>
<gene>
    <name evidence="2" type="ORF">HZI73_08740</name>
</gene>
<dbReference type="PANTHER" id="PTHR43792:SF1">
    <property type="entry name" value="N-ACETYLTRANSFERASE DOMAIN-CONTAINING PROTEIN"/>
    <property type="match status" value="1"/>
</dbReference>